<reference evidence="2" key="1">
    <citation type="submission" date="2023-11" db="EMBL/GenBank/DDBJ databases">
        <authorList>
            <person name="De Vega J J."/>
            <person name="De Vega J J."/>
        </authorList>
    </citation>
    <scope>NUCLEOTIDE SEQUENCE</scope>
</reference>
<dbReference type="EMBL" id="CAVNYO010000421">
    <property type="protein sequence ID" value="CAK5278383.1"/>
    <property type="molecule type" value="Genomic_DNA"/>
</dbReference>
<gene>
    <name evidence="2" type="ORF">MYCIT1_LOCUS27706</name>
</gene>
<protein>
    <submittedName>
        <fullName evidence="2">Uncharacterized protein</fullName>
    </submittedName>
</protein>
<feature type="compositionally biased region" description="Low complexity" evidence="1">
    <location>
        <begin position="107"/>
        <end position="118"/>
    </location>
</feature>
<dbReference type="Proteomes" id="UP001295794">
    <property type="component" value="Unassembled WGS sequence"/>
</dbReference>
<dbReference type="AlphaFoldDB" id="A0AAD2HLU0"/>
<evidence type="ECO:0000313" key="3">
    <source>
        <dbReference type="Proteomes" id="UP001295794"/>
    </source>
</evidence>
<dbReference type="SUPFAM" id="SSF57903">
    <property type="entry name" value="FYVE/PHD zinc finger"/>
    <property type="match status" value="1"/>
</dbReference>
<dbReference type="InterPro" id="IPR011011">
    <property type="entry name" value="Znf_FYVE_PHD"/>
</dbReference>
<evidence type="ECO:0000313" key="2">
    <source>
        <dbReference type="EMBL" id="CAK5278383.1"/>
    </source>
</evidence>
<proteinExistence type="predicted"/>
<feature type="region of interest" description="Disordered" evidence="1">
    <location>
        <begin position="107"/>
        <end position="133"/>
    </location>
</feature>
<organism evidence="2 3">
    <name type="scientific">Mycena citricolor</name>
    <dbReference type="NCBI Taxonomy" id="2018698"/>
    <lineage>
        <taxon>Eukaryota</taxon>
        <taxon>Fungi</taxon>
        <taxon>Dikarya</taxon>
        <taxon>Basidiomycota</taxon>
        <taxon>Agaricomycotina</taxon>
        <taxon>Agaricomycetes</taxon>
        <taxon>Agaricomycetidae</taxon>
        <taxon>Agaricales</taxon>
        <taxon>Marasmiineae</taxon>
        <taxon>Mycenaceae</taxon>
        <taxon>Mycena</taxon>
    </lineage>
</organism>
<accession>A0AAD2HLU0</accession>
<name>A0AAD2HLU0_9AGAR</name>
<keyword evidence="3" id="KW-1185">Reference proteome</keyword>
<evidence type="ECO:0000256" key="1">
    <source>
        <dbReference type="SAM" id="MobiDB-lite"/>
    </source>
</evidence>
<comment type="caution">
    <text evidence="2">The sequence shown here is derived from an EMBL/GenBank/DDBJ whole genome shotgun (WGS) entry which is preliminary data.</text>
</comment>
<sequence length="263" mass="29264">MKSFDENIPEQELIHAEELYYRSTYHHTSGAISPARPTLCCCGEAYDPDETSAEHIMHFCSRCRRWLHRKCLSSPLPSRRVTPAEFLQFDPDTNSRPLYPFWSAVADDSPSSVSSTSERPSKRPRLSTSTPDSLVAPDLQVLDDHISGLPADLVKLATRSVIRGGPAGVVGNGPAVIEARRKVCQFLCQGDSTKAAWLQDWRAQMPAGWDTTLPEGWDTVVKQEPDVVLKKRTRGRPRKTVPVVVPDPLNPPTLECPDCHNLV</sequence>